<keyword evidence="8 13" id="KW-0406">Ion transport</keyword>
<evidence type="ECO:0000256" key="6">
    <source>
        <dbReference type="ARBA" id="ARBA00022989"/>
    </source>
</evidence>
<keyword evidence="4 13" id="KW-0894">Sodium channel</keyword>
<dbReference type="Gene3D" id="1.10.287.770">
    <property type="entry name" value="YojJ-like"/>
    <property type="match status" value="2"/>
</dbReference>
<dbReference type="GO" id="GO:0005886">
    <property type="term" value="C:plasma membrane"/>
    <property type="evidence" value="ECO:0007669"/>
    <property type="project" value="TreeGrafter"/>
</dbReference>
<gene>
    <name evidence="15" type="ORF">X798_02701</name>
</gene>
<keyword evidence="7" id="KW-0915">Sodium</keyword>
<keyword evidence="12 13" id="KW-0407">Ion channel</keyword>
<feature type="transmembrane region" description="Helical" evidence="14">
    <location>
        <begin position="490"/>
        <end position="514"/>
    </location>
</feature>
<keyword evidence="16" id="KW-1185">Reference proteome</keyword>
<evidence type="ECO:0000256" key="11">
    <source>
        <dbReference type="ARBA" id="ARBA00023201"/>
    </source>
</evidence>
<keyword evidence="10" id="KW-0325">Glycoprotein</keyword>
<accession>A0A238BZ76</accession>
<keyword evidence="6 14" id="KW-1133">Transmembrane helix</keyword>
<comment type="subcellular location">
    <subcellularLocation>
        <location evidence="1">Membrane</location>
        <topology evidence="1">Multi-pass membrane protein</topology>
    </subcellularLocation>
</comment>
<evidence type="ECO:0000256" key="9">
    <source>
        <dbReference type="ARBA" id="ARBA00023136"/>
    </source>
</evidence>
<dbReference type="InterPro" id="IPR001873">
    <property type="entry name" value="ENaC"/>
</dbReference>
<keyword evidence="3 13" id="KW-0813">Transport</keyword>
<evidence type="ECO:0000256" key="2">
    <source>
        <dbReference type="ARBA" id="ARBA00007193"/>
    </source>
</evidence>
<dbReference type="AlphaFoldDB" id="A0A238BZ76"/>
<evidence type="ECO:0000256" key="14">
    <source>
        <dbReference type="SAM" id="Phobius"/>
    </source>
</evidence>
<dbReference type="GO" id="GO:0015280">
    <property type="term" value="F:ligand-gated sodium channel activity"/>
    <property type="evidence" value="ECO:0007669"/>
    <property type="project" value="TreeGrafter"/>
</dbReference>
<evidence type="ECO:0000256" key="10">
    <source>
        <dbReference type="ARBA" id="ARBA00023180"/>
    </source>
</evidence>
<feature type="transmembrane region" description="Helical" evidence="14">
    <location>
        <begin position="68"/>
        <end position="93"/>
    </location>
</feature>
<keyword evidence="9 14" id="KW-0472">Membrane</keyword>
<dbReference type="EMBL" id="KZ269987">
    <property type="protein sequence ID" value="OZC10394.1"/>
    <property type="molecule type" value="Genomic_DNA"/>
</dbReference>
<dbReference type="OrthoDB" id="8065060at2759"/>
<sequence>MSTTKDEAYRFQARLVGGTFIELPVEQLRRIANANGVDSIEQETKHFSYSTTLHGPLRFYKGKGYGKIFWCSVMCCAAIFLSLQINILITYFMSHPTATSVTFVPAEVLTLPAVTVCNYNPITKNYIQYLNESSSGAGYFTNDLLRYMTMAYSEVEDLYLHANNDTIERGRQAYEYFQSIFTEYEFNIENFFARAGFTCNEMLKVCSVGGTKLDCCAMSQKVLTDLGSCFVFSIGDMKLNQTQPGIYNGLQLILDAGINDAIAVNYAEEGNTLPIFSNNLEDGFRLYVRSENELAYSYTEGLSVSPAYRAYIALNLETFHFLTPENWGNCTHIWPPKSPQRAFRLPYTAQNCASLCQQIYYEQRINCTPLLYSVGDAHLNTCTPSELHAFMLQVADRTNNINGPECADNICPTSCVTHEYKASITYGYGFSESAMDWLTNINNNWTQKRIKENFAVVNIFYREMSYILNEQMQSTSLVDVLSNIGGNMGLFFGASVITVIELIIFLSKLAWIAFSSRRREYMFHKRQKERDRERRLTSVINIAAISKKKKKKSNENGRCVMNELVKVRNLFIEGSEQKEQKDGFFIEMWLGCSRSLQYFAPNKKEAFKNGLDFTLTLLNTRSTLRSEAVMVLSQMERLINWFKEVAVRRNLVEHAIKKEFFQLMGATKLHGCYRIYAGKTYGRLFWLLMAISTGVIFIIVLAELTKQYKAENVSTQVEIVYDYADGPSITICSHNPVRRNYIEELKRTTTFSDELLMYLLHIFLRPEGLVKMNVMESLRDGERLLQDYMLAYKNFTVESFVKEASFKCEEAFVQCAFEGIMFDCCNEKYSTAVITDLGYCFQFDWNKLSKDFSLSYHFGSVHGFQVMLDYQSYNEVYLVNYTGSRIRQPFLDNFETGFRLYVHDKNTVSYVNSEVLVVSPNTKLSTGLKPIKYQFLERSKGGTCCNTWPSTLHHNSTYSSSACKMTCLARHFYMNCGCVPLQYNILKGEIFSLKGRLCSPKEVFDCINNFKEIASTVRNVTYSPLCQNCAPECELFIYFTQNFIIHNILTSLGEYMKSLKQQYKLSYVRSISIMPRFFTNSWMLLYVKQHLQNKLMTYGLVKEQSGNCKIGSDMGLFYGASVISLFELILLLFKTIWALASPSRTVYLKEKANQEMERKLRIEEIINEYSILDKMVTEIVERPQRKLDHVMSLTLTPEQASAILEAETFVDSIYVPLRRDKLLSAVGDINGK</sequence>
<evidence type="ECO:0000256" key="8">
    <source>
        <dbReference type="ARBA" id="ARBA00023065"/>
    </source>
</evidence>
<evidence type="ECO:0000256" key="5">
    <source>
        <dbReference type="ARBA" id="ARBA00022692"/>
    </source>
</evidence>
<keyword evidence="11 13" id="KW-0739">Sodium transport</keyword>
<protein>
    <submittedName>
        <fullName evidence="15">Amiloride-sensitive sodium channel</fullName>
    </submittedName>
</protein>
<evidence type="ECO:0000256" key="13">
    <source>
        <dbReference type="RuleBase" id="RU000679"/>
    </source>
</evidence>
<evidence type="ECO:0000256" key="1">
    <source>
        <dbReference type="ARBA" id="ARBA00004141"/>
    </source>
</evidence>
<evidence type="ECO:0000256" key="7">
    <source>
        <dbReference type="ARBA" id="ARBA00023053"/>
    </source>
</evidence>
<feature type="transmembrane region" description="Helical" evidence="14">
    <location>
        <begin position="684"/>
        <end position="702"/>
    </location>
</feature>
<dbReference type="PANTHER" id="PTHR11690:SF222">
    <property type="entry name" value="AMILORIDE-SENSITIVE SODIUM CHANNEL SUBUNIT GAMMA"/>
    <property type="match status" value="1"/>
</dbReference>
<proteinExistence type="inferred from homology"/>
<dbReference type="Gene3D" id="2.60.470.10">
    <property type="entry name" value="Acid-sensing ion channels like domains"/>
    <property type="match status" value="2"/>
</dbReference>
<dbReference type="Proteomes" id="UP000242913">
    <property type="component" value="Unassembled WGS sequence"/>
</dbReference>
<evidence type="ECO:0000313" key="16">
    <source>
        <dbReference type="Proteomes" id="UP000242913"/>
    </source>
</evidence>
<dbReference type="PRINTS" id="PR01078">
    <property type="entry name" value="AMINACHANNEL"/>
</dbReference>
<evidence type="ECO:0000313" key="15">
    <source>
        <dbReference type="EMBL" id="OZC10394.1"/>
    </source>
</evidence>
<reference evidence="15 16" key="1">
    <citation type="submission" date="2015-12" db="EMBL/GenBank/DDBJ databases">
        <title>Draft genome of the nematode, Onchocerca flexuosa.</title>
        <authorList>
            <person name="Mitreva M."/>
        </authorList>
    </citation>
    <scope>NUCLEOTIDE SEQUENCE [LARGE SCALE GENOMIC DNA]</scope>
    <source>
        <strain evidence="15">Red Deer</strain>
    </source>
</reference>
<evidence type="ECO:0000256" key="4">
    <source>
        <dbReference type="ARBA" id="ARBA00022461"/>
    </source>
</evidence>
<keyword evidence="5 13" id="KW-0812">Transmembrane</keyword>
<dbReference type="Pfam" id="PF00858">
    <property type="entry name" value="ASC"/>
    <property type="match status" value="2"/>
</dbReference>
<evidence type="ECO:0000256" key="12">
    <source>
        <dbReference type="ARBA" id="ARBA00023303"/>
    </source>
</evidence>
<organism evidence="15 16">
    <name type="scientific">Onchocerca flexuosa</name>
    <dbReference type="NCBI Taxonomy" id="387005"/>
    <lineage>
        <taxon>Eukaryota</taxon>
        <taxon>Metazoa</taxon>
        <taxon>Ecdysozoa</taxon>
        <taxon>Nematoda</taxon>
        <taxon>Chromadorea</taxon>
        <taxon>Rhabditida</taxon>
        <taxon>Spirurina</taxon>
        <taxon>Spiruromorpha</taxon>
        <taxon>Filarioidea</taxon>
        <taxon>Onchocercidae</taxon>
        <taxon>Onchocerca</taxon>
    </lineage>
</organism>
<name>A0A238BZ76_9BILA</name>
<evidence type="ECO:0000256" key="3">
    <source>
        <dbReference type="ARBA" id="ARBA00022448"/>
    </source>
</evidence>
<comment type="similarity">
    <text evidence="2 13">Belongs to the amiloride-sensitive sodium channel (TC 1.A.6) family.</text>
</comment>
<dbReference type="PANTHER" id="PTHR11690">
    <property type="entry name" value="AMILORIDE-SENSITIVE SODIUM CHANNEL-RELATED"/>
    <property type="match status" value="1"/>
</dbReference>